<protein>
    <submittedName>
        <fullName evidence="1">Uncharacterized protein</fullName>
    </submittedName>
</protein>
<dbReference type="InterPro" id="IPR011044">
    <property type="entry name" value="Quino_amine_DH_bsu"/>
</dbReference>
<dbReference type="RefSeq" id="WP_152898151.1">
    <property type="nucleotide sequence ID" value="NZ_WHUV01000002.1"/>
</dbReference>
<evidence type="ECO:0000313" key="2">
    <source>
        <dbReference type="Proteomes" id="UP000486534"/>
    </source>
</evidence>
<evidence type="ECO:0000313" key="1">
    <source>
        <dbReference type="EMBL" id="MQA54818.1"/>
    </source>
</evidence>
<dbReference type="InterPro" id="IPR015943">
    <property type="entry name" value="WD40/YVTN_repeat-like_dom_sf"/>
</dbReference>
<dbReference type="Gene3D" id="2.130.10.10">
    <property type="entry name" value="YVTN repeat-like/Quinoprotein amine dehydrogenase"/>
    <property type="match status" value="1"/>
</dbReference>
<organism evidence="1 2">
    <name type="scientific">Pseudomonas piscis</name>
    <dbReference type="NCBI Taxonomy" id="2614538"/>
    <lineage>
        <taxon>Bacteria</taxon>
        <taxon>Pseudomonadati</taxon>
        <taxon>Pseudomonadota</taxon>
        <taxon>Gammaproteobacteria</taxon>
        <taxon>Pseudomonadales</taxon>
        <taxon>Pseudomonadaceae</taxon>
        <taxon>Pseudomonas</taxon>
    </lineage>
</organism>
<gene>
    <name evidence="1" type="ORF">GDH07_15995</name>
</gene>
<dbReference type="SUPFAM" id="SSF50969">
    <property type="entry name" value="YVTN repeat-like/Quinoprotein amine dehydrogenase"/>
    <property type="match status" value="1"/>
</dbReference>
<accession>A0A7X1PNA1</accession>
<sequence length="439" mass="48773">MSRSTPQQNAQEQWHNAVHRYAQDINRYVETGMREGWDNLQEPYLPPTEHLLPAWQAALEENNAAPWDPATRQAFRQAWPPAHFPLTPRLDDQGQMVPALALLADGSLLARIGAPYEAGSVVHIDNDRVRTLDQVEYFGACPQSRYFAWARAEGIQVTDGWDGPQVASFAWPERLSGLPADLELRERATPSRLIPFPDGQRVLLVSADGIFVLHADGATRLLRNLEELRQDLAKGVAAKDLNLDLDMEHGAISADGQWIAVGEQSSSHLVFDAQLQQVAEIGPGSEYPHFACFNQRGDRLLLNACHFYSGASLGVAVADLPGLATDFYSDDPRTPVLQDGARVYAAASRGDEFIIGDAYGYLRAFSETGEERWQHYVGSTLCAMDISPDGQTLVAATYAGIIVRIELDRGRPDWQIGTGAHHEVQRWLFWKDLAKPLLW</sequence>
<comment type="caution">
    <text evidence="1">The sequence shown here is derived from an EMBL/GenBank/DDBJ whole genome shotgun (WGS) entry which is preliminary data.</text>
</comment>
<dbReference type="Proteomes" id="UP000486534">
    <property type="component" value="Unassembled WGS sequence"/>
</dbReference>
<reference evidence="1 2" key="1">
    <citation type="submission" date="2019-10" db="EMBL/GenBank/DDBJ databases">
        <title>Pseudomonas dajingensis sp. nov., isolated from the profound head ulcers of farmed Murray cod (Maccullochella peelii peelii).</title>
        <authorList>
            <person name="Liu Y."/>
        </authorList>
    </citation>
    <scope>NUCLEOTIDE SEQUENCE [LARGE SCALE GENOMIC DNA]</scope>
    <source>
        <strain evidence="1 2">MC042</strain>
    </source>
</reference>
<proteinExistence type="predicted"/>
<dbReference type="AlphaFoldDB" id="A0A7X1PNA1"/>
<name>A0A7X1PNA1_9PSED</name>
<dbReference type="EMBL" id="WHUV01000002">
    <property type="protein sequence ID" value="MQA54818.1"/>
    <property type="molecule type" value="Genomic_DNA"/>
</dbReference>